<reference evidence="2 3" key="1">
    <citation type="submission" date="2018-06" db="EMBL/GenBank/DDBJ databases">
        <title>A transcriptomic atlas of mushroom development highlights an independent origin of complex multicellularity.</title>
        <authorList>
            <consortium name="DOE Joint Genome Institute"/>
            <person name="Krizsan K."/>
            <person name="Almasi E."/>
            <person name="Merenyi Z."/>
            <person name="Sahu N."/>
            <person name="Viragh M."/>
            <person name="Koszo T."/>
            <person name="Mondo S."/>
            <person name="Kiss B."/>
            <person name="Balint B."/>
            <person name="Kues U."/>
            <person name="Barry K."/>
            <person name="Hegedus J.C."/>
            <person name="Henrissat B."/>
            <person name="Johnson J."/>
            <person name="Lipzen A."/>
            <person name="Ohm R."/>
            <person name="Nagy I."/>
            <person name="Pangilinan J."/>
            <person name="Yan J."/>
            <person name="Xiong Y."/>
            <person name="Grigoriev I.V."/>
            <person name="Hibbett D.S."/>
            <person name="Nagy L.G."/>
        </authorList>
    </citation>
    <scope>NUCLEOTIDE SEQUENCE [LARGE SCALE GENOMIC DNA]</scope>
    <source>
        <strain evidence="2 3">SZMC22713</strain>
    </source>
</reference>
<sequence>MQPDQSNIPQRIARTSPQQRSFLSFLPPDATPVQPCDRAVEVITSCIHAMRHGSKHPEESIRIPNIPLHDFESVQRKMAEHPDPEVSDYFDSKLRLEYNGEIEELIIKLETWEHSQISQILNDIKTSFVSSYCPPARAFNPLVSGGSCTLPLLHGSRYQPDGLLAPLGRDQNFPTVVLEVAHSQSQDFLLQKGMQWLEESNFRIRTAILIKINYPLPLRDIKMWVYNLRHDGDDWEIVKTGPKTIYRHTEDLTATELDDTFDLGLEDVLAEFFTAISPPNHPHHQVKLLISVRDLKKSCTTLLRPSWPVEMVEHAKKLMPDVLGKRIRGGRQRAQQEDMADESPEASSSEGDGEYQPKRVKTDVEPRKLPERQAKRRTMDK</sequence>
<dbReference type="Proteomes" id="UP000294933">
    <property type="component" value="Unassembled WGS sequence"/>
</dbReference>
<dbReference type="OrthoDB" id="76567at2759"/>
<evidence type="ECO:0000256" key="1">
    <source>
        <dbReference type="SAM" id="MobiDB-lite"/>
    </source>
</evidence>
<evidence type="ECO:0008006" key="4">
    <source>
        <dbReference type="Google" id="ProtNLM"/>
    </source>
</evidence>
<proteinExistence type="predicted"/>
<protein>
    <recommendedName>
        <fullName evidence="4">Restriction endonuclease domain-containing protein</fullName>
    </recommendedName>
</protein>
<accession>A0A4Y7PWP2</accession>
<organism evidence="2 3">
    <name type="scientific">Rickenella mellea</name>
    <dbReference type="NCBI Taxonomy" id="50990"/>
    <lineage>
        <taxon>Eukaryota</taxon>
        <taxon>Fungi</taxon>
        <taxon>Dikarya</taxon>
        <taxon>Basidiomycota</taxon>
        <taxon>Agaricomycotina</taxon>
        <taxon>Agaricomycetes</taxon>
        <taxon>Hymenochaetales</taxon>
        <taxon>Rickenellaceae</taxon>
        <taxon>Rickenella</taxon>
    </lineage>
</organism>
<dbReference type="AlphaFoldDB" id="A0A4Y7PWP2"/>
<feature type="region of interest" description="Disordered" evidence="1">
    <location>
        <begin position="323"/>
        <end position="381"/>
    </location>
</feature>
<keyword evidence="3" id="KW-1185">Reference proteome</keyword>
<name>A0A4Y7PWP2_9AGAM</name>
<gene>
    <name evidence="2" type="ORF">BD410DRAFT_900346</name>
</gene>
<evidence type="ECO:0000313" key="2">
    <source>
        <dbReference type="EMBL" id="TDL19322.1"/>
    </source>
</evidence>
<dbReference type="EMBL" id="ML170198">
    <property type="protein sequence ID" value="TDL19322.1"/>
    <property type="molecule type" value="Genomic_DNA"/>
</dbReference>
<feature type="compositionally biased region" description="Basic and acidic residues" evidence="1">
    <location>
        <begin position="355"/>
        <end position="381"/>
    </location>
</feature>
<dbReference type="VEuPathDB" id="FungiDB:BD410DRAFT_900346"/>
<evidence type="ECO:0000313" key="3">
    <source>
        <dbReference type="Proteomes" id="UP000294933"/>
    </source>
</evidence>